<evidence type="ECO:0008006" key="3">
    <source>
        <dbReference type="Google" id="ProtNLM"/>
    </source>
</evidence>
<protein>
    <recommendedName>
        <fullName evidence="3">Methanolan biosynthesis EpsI domain-containing protein</fullName>
    </recommendedName>
</protein>
<gene>
    <name evidence="1" type="ORF">NE630_12430</name>
</gene>
<keyword evidence="2" id="KW-1185">Reference proteome</keyword>
<dbReference type="RefSeq" id="WP_034444049.1">
    <property type="nucleotide sequence ID" value="NZ_CABKQM010000008.1"/>
</dbReference>
<dbReference type="EMBL" id="JANFYT010000030">
    <property type="protein sequence ID" value="MCQ4815239.1"/>
    <property type="molecule type" value="Genomic_DNA"/>
</dbReference>
<dbReference type="Proteomes" id="UP001205919">
    <property type="component" value="Unassembled WGS sequence"/>
</dbReference>
<name>A0AAW5K7W9_9BACT</name>
<comment type="caution">
    <text evidence="1">The sequence shown here is derived from an EMBL/GenBank/DDBJ whole genome shotgun (WGS) entry which is preliminary data.</text>
</comment>
<reference evidence="1 2" key="1">
    <citation type="submission" date="2022-06" db="EMBL/GenBank/DDBJ databases">
        <title>Isolation of gut microbiota from human fecal samples.</title>
        <authorList>
            <person name="Pamer E.G."/>
            <person name="Barat B."/>
            <person name="Waligurski E."/>
            <person name="Medina S."/>
            <person name="Paddock L."/>
            <person name="Mostad J."/>
        </authorList>
    </citation>
    <scope>NUCLEOTIDE SEQUENCE [LARGE SCALE GENOMIC DNA]</scope>
    <source>
        <strain evidence="1 2">DFI.9.90</strain>
    </source>
</reference>
<organism evidence="1 2">
    <name type="scientific">Cloacibacillus evryensis</name>
    <dbReference type="NCBI Taxonomy" id="508460"/>
    <lineage>
        <taxon>Bacteria</taxon>
        <taxon>Thermotogati</taxon>
        <taxon>Synergistota</taxon>
        <taxon>Synergistia</taxon>
        <taxon>Synergistales</taxon>
        <taxon>Synergistaceae</taxon>
        <taxon>Cloacibacillus</taxon>
    </lineage>
</organism>
<dbReference type="GeneID" id="95757178"/>
<evidence type="ECO:0000313" key="1">
    <source>
        <dbReference type="EMBL" id="MCQ4815239.1"/>
    </source>
</evidence>
<dbReference type="AlphaFoldDB" id="A0AAW5K7W9"/>
<evidence type="ECO:0000313" key="2">
    <source>
        <dbReference type="Proteomes" id="UP001205919"/>
    </source>
</evidence>
<sequence length="275" mass="31085">MDIGNMTPFKRDFGDRREAANKKKSRAMWFLPFLFLSAALVLYLLPAAEMSDKNISIRTLEVPEFPVIVVLEQDKGTITSAWLRTPAGARKLDQLDGLSFISSDPVISKVDQDSKNDLLWRLSFTNLEGDGVHLWIGMTTWAPRVFIASTPFQYTRWHALPAKIEVPKGTSIYIAPAAPFYQMLDKQYSGKDSYSFIYTIMLTPEGPAFVPVPSVYKQLAVLLKAGMHGESSPKKRLAYVRMLTEFNRLAEGKAPQADTLLNFPMEKLDTLTWKR</sequence>
<proteinExistence type="predicted"/>
<accession>A0AAW5K7W9</accession>